<reference evidence="1" key="1">
    <citation type="submission" date="2021-02" db="EMBL/GenBank/DDBJ databases">
        <title>First Annotated Genome of the Yellow-green Alga Tribonema minus.</title>
        <authorList>
            <person name="Mahan K.M."/>
        </authorList>
    </citation>
    <scope>NUCLEOTIDE SEQUENCE</scope>
    <source>
        <strain evidence="1">UTEX B ZZ1240</strain>
    </source>
</reference>
<dbReference type="EMBL" id="JAFCMP010000457">
    <property type="protein sequence ID" value="KAG5179482.1"/>
    <property type="molecule type" value="Genomic_DNA"/>
</dbReference>
<organism evidence="1 2">
    <name type="scientific">Tribonema minus</name>
    <dbReference type="NCBI Taxonomy" id="303371"/>
    <lineage>
        <taxon>Eukaryota</taxon>
        <taxon>Sar</taxon>
        <taxon>Stramenopiles</taxon>
        <taxon>Ochrophyta</taxon>
        <taxon>PX clade</taxon>
        <taxon>Xanthophyceae</taxon>
        <taxon>Tribonematales</taxon>
        <taxon>Tribonemataceae</taxon>
        <taxon>Tribonema</taxon>
    </lineage>
</organism>
<gene>
    <name evidence="1" type="ORF">JKP88DRAFT_280185</name>
</gene>
<keyword evidence="2" id="KW-1185">Reference proteome</keyword>
<comment type="caution">
    <text evidence="1">The sequence shown here is derived from an EMBL/GenBank/DDBJ whole genome shotgun (WGS) entry which is preliminary data.</text>
</comment>
<accession>A0A835YSY1</accession>
<dbReference type="AlphaFoldDB" id="A0A835YSY1"/>
<proteinExistence type="predicted"/>
<evidence type="ECO:0000313" key="1">
    <source>
        <dbReference type="EMBL" id="KAG5179482.1"/>
    </source>
</evidence>
<evidence type="ECO:0000313" key="2">
    <source>
        <dbReference type="Proteomes" id="UP000664859"/>
    </source>
</evidence>
<name>A0A835YSY1_9STRA</name>
<protein>
    <submittedName>
        <fullName evidence="1">Uncharacterized protein</fullName>
    </submittedName>
</protein>
<sequence length="183" mass="18977">MRGEVLVTLPRPPVAADDAVAHRTRRALLLRGGGGSSDTTKHVLRSSRVYTVPMAAPSARAAAAPADVDDTLPDVDTPELPAQQCAHKVHVSADTAQAWVYSGGKRRRLPFNADEAHATPASIIAAAAATAAAAAAAGTATSTSTVATECIQPGKTTGPTHRELRAATRNKKSGFRSNKRRAL</sequence>
<dbReference type="Proteomes" id="UP000664859">
    <property type="component" value="Unassembled WGS sequence"/>
</dbReference>